<dbReference type="Pfam" id="PF00881">
    <property type="entry name" value="Nitroreductase"/>
    <property type="match status" value="2"/>
</dbReference>
<dbReference type="eggNOG" id="COG0778">
    <property type="taxonomic scope" value="Bacteria"/>
</dbReference>
<reference evidence="2 3" key="2">
    <citation type="journal article" date="2011" name="Stand. Genomic Sci.">
        <title>Complete genome sequence of Paludibacter propionicigenes type strain (WB4).</title>
        <authorList>
            <person name="Gronow S."/>
            <person name="Munk C."/>
            <person name="Lapidus A."/>
            <person name="Nolan M."/>
            <person name="Lucas S."/>
            <person name="Hammon N."/>
            <person name="Deshpande S."/>
            <person name="Cheng J.F."/>
            <person name="Tapia R."/>
            <person name="Han C."/>
            <person name="Goodwin L."/>
            <person name="Pitluck S."/>
            <person name="Liolios K."/>
            <person name="Ivanova N."/>
            <person name="Mavromatis K."/>
            <person name="Mikhailova N."/>
            <person name="Pati A."/>
            <person name="Chen A."/>
            <person name="Palaniappan K."/>
            <person name="Land M."/>
            <person name="Hauser L."/>
            <person name="Chang Y.J."/>
            <person name="Jeffries C.D."/>
            <person name="Brambilla E."/>
            <person name="Rohde M."/>
            <person name="Goker M."/>
            <person name="Detter J.C."/>
            <person name="Woyke T."/>
            <person name="Bristow J."/>
            <person name="Eisen J.A."/>
            <person name="Markowitz V."/>
            <person name="Hugenholtz P."/>
            <person name="Kyrpides N.C."/>
            <person name="Klenk H.P."/>
        </authorList>
    </citation>
    <scope>NUCLEOTIDE SEQUENCE [LARGE SCALE GENOMIC DNA]</scope>
    <source>
        <strain evidence="3">DSM 17365 / JCM 13257 / WB4</strain>
    </source>
</reference>
<gene>
    <name evidence="2" type="ordered locus">Palpr_0548</name>
</gene>
<dbReference type="Proteomes" id="UP000008718">
    <property type="component" value="Chromosome"/>
</dbReference>
<dbReference type="CDD" id="cd02151">
    <property type="entry name" value="nitroreductase"/>
    <property type="match status" value="1"/>
</dbReference>
<dbReference type="GO" id="GO:0016491">
    <property type="term" value="F:oxidoreductase activity"/>
    <property type="evidence" value="ECO:0007669"/>
    <property type="project" value="InterPro"/>
</dbReference>
<protein>
    <submittedName>
        <fullName evidence="2">Nitroreductase</fullName>
    </submittedName>
</protein>
<organism evidence="2 3">
    <name type="scientific">Paludibacter propionicigenes (strain DSM 17365 / JCM 13257 / WB4)</name>
    <dbReference type="NCBI Taxonomy" id="694427"/>
    <lineage>
        <taxon>Bacteria</taxon>
        <taxon>Pseudomonadati</taxon>
        <taxon>Bacteroidota</taxon>
        <taxon>Bacteroidia</taxon>
        <taxon>Bacteroidales</taxon>
        <taxon>Paludibacteraceae</taxon>
        <taxon>Paludibacter</taxon>
    </lineage>
</organism>
<dbReference type="InterPro" id="IPR029479">
    <property type="entry name" value="Nitroreductase"/>
</dbReference>
<evidence type="ECO:0000259" key="1">
    <source>
        <dbReference type="Pfam" id="PF00881"/>
    </source>
</evidence>
<dbReference type="PANTHER" id="PTHR23026">
    <property type="entry name" value="NADPH NITROREDUCTASE"/>
    <property type="match status" value="1"/>
</dbReference>
<dbReference type="KEGG" id="ppn:Palpr_0548"/>
<evidence type="ECO:0000313" key="3">
    <source>
        <dbReference type="Proteomes" id="UP000008718"/>
    </source>
</evidence>
<keyword evidence="3" id="KW-1185">Reference proteome</keyword>
<dbReference type="HOGENOM" id="CLU_070764_7_3_10"/>
<dbReference type="EMBL" id="CP002345">
    <property type="protein sequence ID" value="ADQ78707.1"/>
    <property type="molecule type" value="Genomic_DNA"/>
</dbReference>
<dbReference type="STRING" id="694427.Palpr_0548"/>
<dbReference type="RefSeq" id="WP_013444076.1">
    <property type="nucleotide sequence ID" value="NC_014734.1"/>
</dbReference>
<accession>E4T1W3</accession>
<sequence>MNSFFDLLKNRRSIRKYLPKAVEADKISQITKAALMSPSSKRSNPWEFIVVQDDVTLKTLADCRPHGSQFLAGSPLGIIVTADTTKTDVWMEDASIAAILLQLQAQDLGLGSCWIQVYGRHKDDVTTTESFIRSLLNIPEHYAVLCIISIGYPDEERKPYDEDKLVISKVHSEKF</sequence>
<evidence type="ECO:0000313" key="2">
    <source>
        <dbReference type="EMBL" id="ADQ78707.1"/>
    </source>
</evidence>
<dbReference type="OrthoDB" id="9809288at2"/>
<dbReference type="Gene3D" id="3.40.109.10">
    <property type="entry name" value="NADH Oxidase"/>
    <property type="match status" value="1"/>
</dbReference>
<name>E4T1W3_PALPW</name>
<feature type="domain" description="Nitroreductase" evidence="1">
    <location>
        <begin position="8"/>
        <end position="61"/>
    </location>
</feature>
<dbReference type="SUPFAM" id="SSF55469">
    <property type="entry name" value="FMN-dependent nitroreductase-like"/>
    <property type="match status" value="1"/>
</dbReference>
<dbReference type="InterPro" id="IPR050627">
    <property type="entry name" value="Nitroreductase/BluB"/>
</dbReference>
<reference key="1">
    <citation type="submission" date="2010-11" db="EMBL/GenBank/DDBJ databases">
        <title>The complete genome of Paludibacter propionicigenes DSM 17365.</title>
        <authorList>
            <consortium name="US DOE Joint Genome Institute (JGI-PGF)"/>
            <person name="Lucas S."/>
            <person name="Copeland A."/>
            <person name="Lapidus A."/>
            <person name="Bruce D."/>
            <person name="Goodwin L."/>
            <person name="Pitluck S."/>
            <person name="Kyrpides N."/>
            <person name="Mavromatis K."/>
            <person name="Ivanova N."/>
            <person name="Munk A.C."/>
            <person name="Brettin T."/>
            <person name="Detter J.C."/>
            <person name="Han C."/>
            <person name="Tapia R."/>
            <person name="Land M."/>
            <person name="Hauser L."/>
            <person name="Markowitz V."/>
            <person name="Cheng J.-F."/>
            <person name="Hugenholtz P."/>
            <person name="Woyke T."/>
            <person name="Wu D."/>
            <person name="Gronow S."/>
            <person name="Wellnitz S."/>
            <person name="Brambilla E."/>
            <person name="Klenk H.-P."/>
            <person name="Eisen J.A."/>
        </authorList>
    </citation>
    <scope>NUCLEOTIDE SEQUENCE</scope>
    <source>
        <strain>WB4</strain>
    </source>
</reference>
<feature type="domain" description="Nitroreductase" evidence="1">
    <location>
        <begin position="67"/>
        <end position="152"/>
    </location>
</feature>
<dbReference type="InterPro" id="IPR000415">
    <property type="entry name" value="Nitroreductase-like"/>
</dbReference>
<dbReference type="AlphaFoldDB" id="E4T1W3"/>
<dbReference type="PANTHER" id="PTHR23026:SF117">
    <property type="entry name" value="NITROREDUCTASE"/>
    <property type="match status" value="1"/>
</dbReference>
<proteinExistence type="predicted"/>